<sequence>MRWSWSYLVLGALLGTACGVLLALLLEAKLGSLKPPELQLHLKSKSSLMPLISLAPDALNVPMERLSEQHLTPSVAVVKYPYSYPFLINHPDKCQGETAPFLLILVMTQPQDTEAREAIRTTWGEETIVPGVTIHRLFVLGLFPLHLHRHLQCQLEKENDENQDLLQVGFLDTYSNLTLKTLMGLEWVARYCQTAQYVLKVDGDVFLNPGFLVHQVLHPEGPPRPAFITGYIYKNRMPMRKPRHKWYMPREAFPGTIYPPYCAGAGYVMSGCLALKVLTVAQKIKAIYLEDVFVGLCLQSLKVKPTPSPVGIFQVFGREYKRCDFNQLAIVHPIKPVDLLWIWADFQKANTTCPPS</sequence>
<keyword evidence="6" id="KW-0812">Transmembrane</keyword>
<dbReference type="Ensembl" id="ENSSHAT00000002032.2">
    <property type="protein sequence ID" value="ENSSHAP00000002010.2"/>
    <property type="gene ID" value="ENSSHAG00000001788.2"/>
</dbReference>
<evidence type="ECO:0000256" key="2">
    <source>
        <dbReference type="ARBA" id="ARBA00004922"/>
    </source>
</evidence>
<dbReference type="eggNOG" id="KOG2287">
    <property type="taxonomic scope" value="Eukaryota"/>
</dbReference>
<evidence type="ECO:0000256" key="7">
    <source>
        <dbReference type="ARBA" id="ARBA00022968"/>
    </source>
</evidence>
<dbReference type="AlphaFoldDB" id="G3VFQ6"/>
<comment type="subcellular location">
    <subcellularLocation>
        <location evidence="1 13">Golgi apparatus membrane</location>
        <topology evidence="1 13">Single-pass type II membrane protein</topology>
    </subcellularLocation>
</comment>
<protein>
    <recommendedName>
        <fullName evidence="13">Hexosyltransferase</fullName>
        <ecNumber evidence="13">2.4.1.-</ecNumber>
    </recommendedName>
</protein>
<accession>G3VFQ6</accession>
<keyword evidence="5" id="KW-0808">Transferase</keyword>
<dbReference type="KEGG" id="shr:100930678"/>
<dbReference type="PANTHER" id="PTHR11214:SF151">
    <property type="entry name" value="HEXOSYLTRANSFERASE"/>
    <property type="match status" value="1"/>
</dbReference>
<evidence type="ECO:0000256" key="6">
    <source>
        <dbReference type="ARBA" id="ARBA00022692"/>
    </source>
</evidence>
<comment type="pathway">
    <text evidence="2">Protein modification; protein glycosylation.</text>
</comment>
<keyword evidence="12" id="KW-0325">Glycoprotein</keyword>
<dbReference type="InterPro" id="IPR002659">
    <property type="entry name" value="Glyco_trans_31"/>
</dbReference>
<keyword evidence="10" id="KW-0443">Lipid metabolism</keyword>
<keyword evidence="15" id="KW-1185">Reference proteome</keyword>
<dbReference type="GO" id="GO:0008499">
    <property type="term" value="F:N-acetyl-beta-D-glucosaminide beta-(1,3)-galactosyltransferase activity"/>
    <property type="evidence" value="ECO:0007669"/>
    <property type="project" value="TreeGrafter"/>
</dbReference>
<dbReference type="PROSITE" id="PS51257">
    <property type="entry name" value="PROKAR_LIPOPROTEIN"/>
    <property type="match status" value="1"/>
</dbReference>
<evidence type="ECO:0000256" key="1">
    <source>
        <dbReference type="ARBA" id="ARBA00004323"/>
    </source>
</evidence>
<evidence type="ECO:0000256" key="4">
    <source>
        <dbReference type="ARBA" id="ARBA00022676"/>
    </source>
</evidence>
<dbReference type="Gene3D" id="3.90.550.50">
    <property type="match status" value="1"/>
</dbReference>
<reference evidence="14" key="3">
    <citation type="submission" date="2025-09" db="UniProtKB">
        <authorList>
            <consortium name="Ensembl"/>
        </authorList>
    </citation>
    <scope>IDENTIFICATION</scope>
</reference>
<keyword evidence="7" id="KW-0735">Signal-anchor</keyword>
<organism evidence="14 15">
    <name type="scientific">Sarcophilus harrisii</name>
    <name type="common">Tasmanian devil</name>
    <name type="synonym">Sarcophilus laniarius</name>
    <dbReference type="NCBI Taxonomy" id="9305"/>
    <lineage>
        <taxon>Eukaryota</taxon>
        <taxon>Metazoa</taxon>
        <taxon>Chordata</taxon>
        <taxon>Craniata</taxon>
        <taxon>Vertebrata</taxon>
        <taxon>Euteleostomi</taxon>
        <taxon>Mammalia</taxon>
        <taxon>Metatheria</taxon>
        <taxon>Dasyuromorphia</taxon>
        <taxon>Dasyuridae</taxon>
        <taxon>Sarcophilus</taxon>
    </lineage>
</organism>
<dbReference type="GO" id="GO:0006493">
    <property type="term" value="P:protein O-linked glycosylation"/>
    <property type="evidence" value="ECO:0007669"/>
    <property type="project" value="TreeGrafter"/>
</dbReference>
<dbReference type="GO" id="GO:0006629">
    <property type="term" value="P:lipid metabolic process"/>
    <property type="evidence" value="ECO:0007669"/>
    <property type="project" value="UniProtKB-KW"/>
</dbReference>
<dbReference type="STRING" id="9305.ENSSHAP00000002010"/>
<dbReference type="FunFam" id="3.90.550.50:FF:000001">
    <property type="entry name" value="Hexosyltransferase"/>
    <property type="match status" value="1"/>
</dbReference>
<comment type="similarity">
    <text evidence="3 13">Belongs to the glycosyltransferase 31 family.</text>
</comment>
<gene>
    <name evidence="14" type="primary">LOC100930678</name>
</gene>
<evidence type="ECO:0000256" key="8">
    <source>
        <dbReference type="ARBA" id="ARBA00022989"/>
    </source>
</evidence>
<keyword evidence="9 13" id="KW-0333">Golgi apparatus</keyword>
<dbReference type="GeneTree" id="ENSGT00940000163421"/>
<evidence type="ECO:0000256" key="5">
    <source>
        <dbReference type="ARBA" id="ARBA00022679"/>
    </source>
</evidence>
<reference evidence="14 15" key="1">
    <citation type="journal article" date="2011" name="Proc. Natl. Acad. Sci. U.S.A.">
        <title>Genetic diversity and population structure of the endangered marsupial Sarcophilus harrisii (Tasmanian devil).</title>
        <authorList>
            <person name="Miller W."/>
            <person name="Hayes V.M."/>
            <person name="Ratan A."/>
            <person name="Petersen D.C."/>
            <person name="Wittekindt N.E."/>
            <person name="Miller J."/>
            <person name="Walenz B."/>
            <person name="Knight J."/>
            <person name="Qi J."/>
            <person name="Zhao F."/>
            <person name="Wang Q."/>
            <person name="Bedoya-Reina O.C."/>
            <person name="Katiyar N."/>
            <person name="Tomsho L.P."/>
            <person name="Kasson L.M."/>
            <person name="Hardie R.A."/>
            <person name="Woodbridge P."/>
            <person name="Tindall E.A."/>
            <person name="Bertelsen M.F."/>
            <person name="Dixon D."/>
            <person name="Pyecroft S."/>
            <person name="Helgen K.M."/>
            <person name="Lesk A.M."/>
            <person name="Pringle T.H."/>
            <person name="Patterson N."/>
            <person name="Zhang Y."/>
            <person name="Kreiss A."/>
            <person name="Woods G.M."/>
            <person name="Jones M.E."/>
            <person name="Schuster S.C."/>
        </authorList>
    </citation>
    <scope>NUCLEOTIDE SEQUENCE [LARGE SCALE GENOMIC DNA]</scope>
</reference>
<keyword evidence="8" id="KW-1133">Transmembrane helix</keyword>
<evidence type="ECO:0000256" key="3">
    <source>
        <dbReference type="ARBA" id="ARBA00008661"/>
    </source>
</evidence>
<reference evidence="14" key="2">
    <citation type="submission" date="2025-08" db="UniProtKB">
        <authorList>
            <consortium name="Ensembl"/>
        </authorList>
    </citation>
    <scope>IDENTIFICATION</scope>
</reference>
<dbReference type="Pfam" id="PF01762">
    <property type="entry name" value="Galactosyl_T"/>
    <property type="match status" value="1"/>
</dbReference>
<dbReference type="InParanoid" id="G3VFQ6"/>
<evidence type="ECO:0000256" key="10">
    <source>
        <dbReference type="ARBA" id="ARBA00023098"/>
    </source>
</evidence>
<dbReference type="Proteomes" id="UP000007648">
    <property type="component" value="Unassembled WGS sequence"/>
</dbReference>
<proteinExistence type="inferred from homology"/>
<dbReference type="HOGENOM" id="CLU_036849_2_1_1"/>
<evidence type="ECO:0000313" key="14">
    <source>
        <dbReference type="Ensembl" id="ENSSHAP00000002010.2"/>
    </source>
</evidence>
<dbReference type="RefSeq" id="XP_003760525.1">
    <property type="nucleotide sequence ID" value="XM_003760477.2"/>
</dbReference>
<evidence type="ECO:0000313" key="15">
    <source>
        <dbReference type="Proteomes" id="UP000007648"/>
    </source>
</evidence>
<dbReference type="EC" id="2.4.1.-" evidence="13"/>
<evidence type="ECO:0000256" key="9">
    <source>
        <dbReference type="ARBA" id="ARBA00023034"/>
    </source>
</evidence>
<dbReference type="OrthoDB" id="5957813at2759"/>
<evidence type="ECO:0000256" key="12">
    <source>
        <dbReference type="ARBA" id="ARBA00023180"/>
    </source>
</evidence>
<name>G3VFQ6_SARHA</name>
<evidence type="ECO:0000256" key="13">
    <source>
        <dbReference type="RuleBase" id="RU363063"/>
    </source>
</evidence>
<dbReference type="PANTHER" id="PTHR11214">
    <property type="entry name" value="BETA-1,3-N-ACETYLGLUCOSAMINYLTRANSFERASE"/>
    <property type="match status" value="1"/>
</dbReference>
<dbReference type="GO" id="GO:0000139">
    <property type="term" value="C:Golgi membrane"/>
    <property type="evidence" value="ECO:0007669"/>
    <property type="project" value="UniProtKB-SubCell"/>
</dbReference>
<keyword evidence="4 13" id="KW-0328">Glycosyltransferase</keyword>
<keyword evidence="11" id="KW-0472">Membrane</keyword>
<evidence type="ECO:0000256" key="11">
    <source>
        <dbReference type="ARBA" id="ARBA00023136"/>
    </source>
</evidence>
<dbReference type="GeneID" id="100930678"/>